<feature type="domain" description="DhaL" evidence="2">
    <location>
        <begin position="1"/>
        <end position="24"/>
    </location>
</feature>
<dbReference type="EMBL" id="CAEZSR010000065">
    <property type="protein sequence ID" value="CAB4562495.1"/>
    <property type="molecule type" value="Genomic_DNA"/>
</dbReference>
<sequence length="388" mass="39849">MLKEAGVVDAGGAGFVLLLDAALHVVDGEPIPEPDDVEHAVGPSPHRLAAAAHRSAAVDGTPDVSELRYEVMYLLRLDDERIDAFRERWAAIGDSIVVVGGGGLWNCHVHTDDVGAAIEVALDLDGRPSRIRVTDLAEEVAEEHARREAELAGSAEPPPFSGPSSSLPSVTCAVVAVASGVGLVELFGALGVQGVVTGGQTLNPSTAELLAAVEAVNSEQVVVLPNNRNIVPVAEQLAALTTKQVVVVPTTSMPEALAALVVYDPEADAGVNAAAMGPAATSVATGEVTQAVRATTLAVGPVDAGDWIGLVRGDGVVAVGSSAVEVSVTLLEQLVTPDREIVTVLTGADATAEQTASITAWLADQLPQVEVEVHHGGQPLYPYLFGVE</sequence>
<feature type="region of interest" description="Disordered" evidence="1">
    <location>
        <begin position="142"/>
        <end position="163"/>
    </location>
</feature>
<protein>
    <submittedName>
        <fullName evidence="3">Unannotated protein</fullName>
    </submittedName>
</protein>
<organism evidence="3">
    <name type="scientific">freshwater metagenome</name>
    <dbReference type="NCBI Taxonomy" id="449393"/>
    <lineage>
        <taxon>unclassified sequences</taxon>
        <taxon>metagenomes</taxon>
        <taxon>ecological metagenomes</taxon>
    </lineage>
</organism>
<dbReference type="SMART" id="SM01121">
    <property type="entry name" value="Dak1_2"/>
    <property type="match status" value="1"/>
</dbReference>
<dbReference type="PROSITE" id="PS51480">
    <property type="entry name" value="DHAL"/>
    <property type="match status" value="1"/>
</dbReference>
<gene>
    <name evidence="3" type="ORF">UFOPK1493_01877</name>
</gene>
<name>A0A6J6DHB6_9ZZZZ</name>
<reference evidence="3" key="1">
    <citation type="submission" date="2020-05" db="EMBL/GenBank/DDBJ databases">
        <authorList>
            <person name="Chiriac C."/>
            <person name="Salcher M."/>
            <person name="Ghai R."/>
            <person name="Kavagutti S V."/>
        </authorList>
    </citation>
    <scope>NUCLEOTIDE SEQUENCE</scope>
</reference>
<dbReference type="GO" id="GO:0004371">
    <property type="term" value="F:glycerone kinase activity"/>
    <property type="evidence" value="ECO:0007669"/>
    <property type="project" value="InterPro"/>
</dbReference>
<evidence type="ECO:0000256" key="1">
    <source>
        <dbReference type="SAM" id="MobiDB-lite"/>
    </source>
</evidence>
<dbReference type="InterPro" id="IPR050270">
    <property type="entry name" value="DegV_domain_contain"/>
</dbReference>
<evidence type="ECO:0000313" key="3">
    <source>
        <dbReference type="EMBL" id="CAB4562495.1"/>
    </source>
</evidence>
<dbReference type="GO" id="GO:0006071">
    <property type="term" value="P:glycerol metabolic process"/>
    <property type="evidence" value="ECO:0007669"/>
    <property type="project" value="InterPro"/>
</dbReference>
<dbReference type="AlphaFoldDB" id="A0A6J6DHB6"/>
<dbReference type="InterPro" id="IPR004007">
    <property type="entry name" value="DhaL_dom"/>
</dbReference>
<accession>A0A6J6DHB6</accession>
<proteinExistence type="predicted"/>
<dbReference type="Pfam" id="PF21645">
    <property type="entry name" value="FakA-like_M"/>
    <property type="match status" value="1"/>
</dbReference>
<dbReference type="InterPro" id="IPR033470">
    <property type="entry name" value="FakA-like_C"/>
</dbReference>
<dbReference type="Pfam" id="PF13684">
    <property type="entry name" value="FakA-like_C"/>
    <property type="match status" value="1"/>
</dbReference>
<dbReference type="InterPro" id="IPR048394">
    <property type="entry name" value="FakA-like_M"/>
</dbReference>
<dbReference type="PANTHER" id="PTHR33434">
    <property type="entry name" value="DEGV DOMAIN-CONTAINING PROTEIN DR_1986-RELATED"/>
    <property type="match status" value="1"/>
</dbReference>
<dbReference type="PANTHER" id="PTHR33434:SF4">
    <property type="entry name" value="PHOSPHATASE PROTEIN"/>
    <property type="match status" value="1"/>
</dbReference>
<evidence type="ECO:0000259" key="2">
    <source>
        <dbReference type="PROSITE" id="PS51480"/>
    </source>
</evidence>